<name>A0AAD5F4M6_PRUDU</name>
<protein>
    <submittedName>
        <fullName evidence="1">Uncharacterized protein</fullName>
    </submittedName>
</protein>
<keyword evidence="2" id="KW-1185">Reference proteome</keyword>
<organism evidence="1 2">
    <name type="scientific">Prunus dulcis</name>
    <name type="common">Almond</name>
    <name type="synonym">Amygdalus dulcis</name>
    <dbReference type="NCBI Taxonomy" id="3755"/>
    <lineage>
        <taxon>Eukaryota</taxon>
        <taxon>Viridiplantae</taxon>
        <taxon>Streptophyta</taxon>
        <taxon>Embryophyta</taxon>
        <taxon>Tracheophyta</taxon>
        <taxon>Spermatophyta</taxon>
        <taxon>Magnoliopsida</taxon>
        <taxon>eudicotyledons</taxon>
        <taxon>Gunneridae</taxon>
        <taxon>Pentapetalae</taxon>
        <taxon>rosids</taxon>
        <taxon>fabids</taxon>
        <taxon>Rosales</taxon>
        <taxon>Rosaceae</taxon>
        <taxon>Amygdaloideae</taxon>
        <taxon>Amygdaleae</taxon>
        <taxon>Prunus</taxon>
    </lineage>
</organism>
<dbReference type="EMBL" id="JAJFAZ020000001">
    <property type="protein sequence ID" value="KAI5352985.1"/>
    <property type="molecule type" value="Genomic_DNA"/>
</dbReference>
<evidence type="ECO:0000313" key="1">
    <source>
        <dbReference type="EMBL" id="KAI5352985.1"/>
    </source>
</evidence>
<dbReference type="PANTHER" id="PTHR31050">
    <property type="entry name" value="OS08G0413200 PROTEIN"/>
    <property type="match status" value="1"/>
</dbReference>
<dbReference type="AlphaFoldDB" id="A0AAD5F4M6"/>
<comment type="caution">
    <text evidence="1">The sequence shown here is derived from an EMBL/GenBank/DDBJ whole genome shotgun (WGS) entry which is preliminary data.</text>
</comment>
<sequence>MYVTKPNKDLTVRYGSDEDKVTFIPVLNQPLSSNGYHVILRRGNHKGEACTNSREEDMEIDCCGCTNVPDAKPKPLEPSDVNQQVEIVPREGRIVGVSLLPDLLIQMGFLLPS</sequence>
<dbReference type="InterPro" id="IPR010683">
    <property type="entry name" value="DUF1262"/>
</dbReference>
<reference evidence="1 2" key="1">
    <citation type="journal article" date="2022" name="G3 (Bethesda)">
        <title>Whole-genome sequence and methylome profiling of the almond [Prunus dulcis (Mill.) D.A. Webb] cultivar 'Nonpareil'.</title>
        <authorList>
            <person name="D'Amico-Willman K.M."/>
            <person name="Ouma W.Z."/>
            <person name="Meulia T."/>
            <person name="Sideli G.M."/>
            <person name="Gradziel T.M."/>
            <person name="Fresnedo-Ramirez J."/>
        </authorList>
    </citation>
    <scope>NUCLEOTIDE SEQUENCE [LARGE SCALE GENOMIC DNA]</scope>
    <source>
        <strain evidence="1">Clone GOH B32 T37-40</strain>
    </source>
</reference>
<evidence type="ECO:0000313" key="2">
    <source>
        <dbReference type="Proteomes" id="UP001054821"/>
    </source>
</evidence>
<dbReference type="Proteomes" id="UP001054821">
    <property type="component" value="Chromosome 1"/>
</dbReference>
<accession>A0AAD5F4M6</accession>
<proteinExistence type="predicted"/>
<gene>
    <name evidence="1" type="ORF">L3X38_005877</name>
</gene>
<dbReference type="Pfam" id="PF06880">
    <property type="entry name" value="DUF1262"/>
    <property type="match status" value="1"/>
</dbReference>
<dbReference type="PANTHER" id="PTHR31050:SF7">
    <property type="entry name" value="DUF1262 FAMILY PROTEIN"/>
    <property type="match status" value="1"/>
</dbReference>